<dbReference type="InterPro" id="IPR004556">
    <property type="entry name" value="HemK-like"/>
</dbReference>
<proteinExistence type="inferred from homology"/>
<sequence length="309" mass="33176">MSGASAPVSAAADDGIGELRRAASQRLAAAGYASAALEADLLLSLATGLERGQLFAWPERAVDAAQRQRFEQLLTRRVAGEPIAYLLQQRAFWSLELRVSRATLIPRPETETLVELALRALPADQALRVADLGTGSGAIAAALAHERPRWSLIGLERDPDALAIAALNAARLQLDNLSLMRGHWSSALGRASLDALIANPPYVRADDPHLGQGDLRFEPRAALVAGADGLLAIRALIADAPRCLKPGGLLAIEHGWDQGADVRALMQQQGLEAIETWRDLAGQERVTQAILSPRLNARPHENLDQRPLD</sequence>
<feature type="binding site" evidence="5">
    <location>
        <position position="199"/>
    </location>
    <ligand>
        <name>S-adenosyl-L-methionine</name>
        <dbReference type="ChEBI" id="CHEBI:59789"/>
    </ligand>
</feature>
<reference evidence="8" key="1">
    <citation type="submission" date="2017-05" db="EMBL/GenBank/DDBJ databases">
        <authorList>
            <person name="Imhoff J.F."/>
            <person name="Rahn T."/>
            <person name="Kuenzel S."/>
            <person name="Neulinger S.C."/>
        </authorList>
    </citation>
    <scope>NUCLEOTIDE SEQUENCE</scope>
    <source>
        <strain evidence="8">DSM 4395</strain>
    </source>
</reference>
<dbReference type="EC" id="2.1.1.297" evidence="5"/>
<reference evidence="8" key="2">
    <citation type="journal article" date="2020" name="Microorganisms">
        <title>Osmotic Adaptation and Compatible Solute Biosynthesis of Phototrophic Bacteria as Revealed from Genome Analyses.</title>
        <authorList>
            <person name="Imhoff J.F."/>
            <person name="Rahn T."/>
            <person name="Kunzel S."/>
            <person name="Keller A."/>
            <person name="Neulinger S.C."/>
        </authorList>
    </citation>
    <scope>NUCLEOTIDE SEQUENCE</scope>
    <source>
        <strain evidence="8">DSM 4395</strain>
    </source>
</reference>
<accession>A0AAJ0UGZ5</accession>
<comment type="function">
    <text evidence="5">Methylates the class 1 translation termination release factors RF1/PrfA and RF2/PrfB on the glutamine residue of the universally conserved GGQ motif.</text>
</comment>
<protein>
    <recommendedName>
        <fullName evidence="5">Release factor glutamine methyltransferase</fullName>
        <shortName evidence="5">RF MTase</shortName>
        <ecNumber evidence="5">2.1.1.297</ecNumber>
    </recommendedName>
    <alternativeName>
        <fullName evidence="5">N5-glutamine methyltransferase PrmC</fullName>
    </alternativeName>
    <alternativeName>
        <fullName evidence="5">Protein-(glutamine-N5) MTase PrmC</fullName>
    </alternativeName>
    <alternativeName>
        <fullName evidence="5">Protein-glutamine N-methyltransferase PrmC</fullName>
    </alternativeName>
</protein>
<dbReference type="AlphaFoldDB" id="A0AAJ0UGZ5"/>
<organism evidence="8 9">
    <name type="scientific">Halochromatium salexigens</name>
    <name type="common">Chromatium salexigens</name>
    <dbReference type="NCBI Taxonomy" id="49447"/>
    <lineage>
        <taxon>Bacteria</taxon>
        <taxon>Pseudomonadati</taxon>
        <taxon>Pseudomonadota</taxon>
        <taxon>Gammaproteobacteria</taxon>
        <taxon>Chromatiales</taxon>
        <taxon>Chromatiaceae</taxon>
        <taxon>Halochromatium</taxon>
    </lineage>
</organism>
<comment type="caution">
    <text evidence="8">The sequence shown here is derived from an EMBL/GenBank/DDBJ whole genome shotgun (WGS) entry which is preliminary data.</text>
</comment>
<name>A0AAJ0UGZ5_HALSE</name>
<evidence type="ECO:0000313" key="9">
    <source>
        <dbReference type="Proteomes" id="UP001296967"/>
    </source>
</evidence>
<evidence type="ECO:0000256" key="1">
    <source>
        <dbReference type="ARBA" id="ARBA00022603"/>
    </source>
</evidence>
<comment type="similarity">
    <text evidence="5">Belongs to the protein N5-glutamine methyltransferase family. PrmC subfamily.</text>
</comment>
<evidence type="ECO:0000256" key="2">
    <source>
        <dbReference type="ARBA" id="ARBA00022679"/>
    </source>
</evidence>
<dbReference type="HAMAP" id="MF_02126">
    <property type="entry name" value="RF_methyltr_PrmC"/>
    <property type="match status" value="1"/>
</dbReference>
<dbReference type="InterPro" id="IPR050320">
    <property type="entry name" value="N5-glutamine_MTase"/>
</dbReference>
<evidence type="ECO:0000256" key="4">
    <source>
        <dbReference type="ARBA" id="ARBA00048391"/>
    </source>
</evidence>
<evidence type="ECO:0000313" key="8">
    <source>
        <dbReference type="EMBL" id="MBK5930382.1"/>
    </source>
</evidence>
<dbReference type="GO" id="GO:0102559">
    <property type="term" value="F:peptide chain release factor N(5)-glutamine methyltransferase activity"/>
    <property type="evidence" value="ECO:0007669"/>
    <property type="project" value="UniProtKB-EC"/>
</dbReference>
<dbReference type="InterPro" id="IPR029063">
    <property type="entry name" value="SAM-dependent_MTases_sf"/>
</dbReference>
<dbReference type="InterPro" id="IPR007848">
    <property type="entry name" value="Small_mtfrase_dom"/>
</dbReference>
<dbReference type="Proteomes" id="UP001296967">
    <property type="component" value="Unassembled WGS sequence"/>
</dbReference>
<dbReference type="GO" id="GO:0003676">
    <property type="term" value="F:nucleic acid binding"/>
    <property type="evidence" value="ECO:0007669"/>
    <property type="project" value="InterPro"/>
</dbReference>
<keyword evidence="3 5" id="KW-0949">S-adenosyl-L-methionine</keyword>
<feature type="binding site" evidence="5">
    <location>
        <begin position="133"/>
        <end position="137"/>
    </location>
    <ligand>
        <name>S-adenosyl-L-methionine</name>
        <dbReference type="ChEBI" id="CHEBI:59789"/>
    </ligand>
</feature>
<dbReference type="CDD" id="cd02440">
    <property type="entry name" value="AdoMet_MTases"/>
    <property type="match status" value="1"/>
</dbReference>
<dbReference type="PANTHER" id="PTHR18895">
    <property type="entry name" value="HEMK METHYLTRANSFERASE"/>
    <property type="match status" value="1"/>
</dbReference>
<keyword evidence="1 5" id="KW-0489">Methyltransferase</keyword>
<dbReference type="InterPro" id="IPR019874">
    <property type="entry name" value="RF_methyltr_PrmC"/>
</dbReference>
<dbReference type="NCBIfam" id="TIGR03534">
    <property type="entry name" value="RF_mod_PrmC"/>
    <property type="match status" value="1"/>
</dbReference>
<evidence type="ECO:0000259" key="7">
    <source>
        <dbReference type="Pfam" id="PF17827"/>
    </source>
</evidence>
<feature type="domain" description="Methyltransferase small" evidence="6">
    <location>
        <begin position="116"/>
        <end position="205"/>
    </location>
</feature>
<dbReference type="SUPFAM" id="SSF53335">
    <property type="entry name" value="S-adenosyl-L-methionine-dependent methyltransferases"/>
    <property type="match status" value="1"/>
</dbReference>
<feature type="domain" description="Release factor glutamine methyltransferase N-terminal" evidence="7">
    <location>
        <begin position="18"/>
        <end position="87"/>
    </location>
</feature>
<dbReference type="Gene3D" id="1.10.8.10">
    <property type="entry name" value="DNA helicase RuvA subunit, C-terminal domain"/>
    <property type="match status" value="1"/>
</dbReference>
<dbReference type="PANTHER" id="PTHR18895:SF74">
    <property type="entry name" value="MTRF1L RELEASE FACTOR GLUTAMINE METHYLTRANSFERASE"/>
    <property type="match status" value="1"/>
</dbReference>
<evidence type="ECO:0000259" key="6">
    <source>
        <dbReference type="Pfam" id="PF05175"/>
    </source>
</evidence>
<dbReference type="InterPro" id="IPR002052">
    <property type="entry name" value="DNA_methylase_N6_adenine_CS"/>
</dbReference>
<dbReference type="FunFam" id="3.40.50.150:FF:000053">
    <property type="entry name" value="Release factor glutamine methyltransferase"/>
    <property type="match status" value="1"/>
</dbReference>
<comment type="catalytic activity">
    <reaction evidence="4 5">
        <text>L-glutaminyl-[peptide chain release factor] + S-adenosyl-L-methionine = N(5)-methyl-L-glutaminyl-[peptide chain release factor] + S-adenosyl-L-homocysteine + H(+)</text>
        <dbReference type="Rhea" id="RHEA:42896"/>
        <dbReference type="Rhea" id="RHEA-COMP:10271"/>
        <dbReference type="Rhea" id="RHEA-COMP:10272"/>
        <dbReference type="ChEBI" id="CHEBI:15378"/>
        <dbReference type="ChEBI" id="CHEBI:30011"/>
        <dbReference type="ChEBI" id="CHEBI:57856"/>
        <dbReference type="ChEBI" id="CHEBI:59789"/>
        <dbReference type="ChEBI" id="CHEBI:61891"/>
        <dbReference type="EC" id="2.1.1.297"/>
    </reaction>
</comment>
<dbReference type="PROSITE" id="PS00092">
    <property type="entry name" value="N6_MTASE"/>
    <property type="match status" value="1"/>
</dbReference>
<dbReference type="Pfam" id="PF17827">
    <property type="entry name" value="PrmC_N"/>
    <property type="match status" value="1"/>
</dbReference>
<dbReference type="NCBIfam" id="TIGR00536">
    <property type="entry name" value="hemK_fam"/>
    <property type="match status" value="1"/>
</dbReference>
<feature type="binding site" evidence="5">
    <location>
        <position position="184"/>
    </location>
    <ligand>
        <name>S-adenosyl-L-methionine</name>
        <dbReference type="ChEBI" id="CHEBI:59789"/>
    </ligand>
</feature>
<evidence type="ECO:0000256" key="3">
    <source>
        <dbReference type="ARBA" id="ARBA00022691"/>
    </source>
</evidence>
<keyword evidence="9" id="KW-1185">Reference proteome</keyword>
<dbReference type="InterPro" id="IPR040758">
    <property type="entry name" value="PrmC_N"/>
</dbReference>
<dbReference type="EMBL" id="NHSF01000051">
    <property type="protein sequence ID" value="MBK5930382.1"/>
    <property type="molecule type" value="Genomic_DNA"/>
</dbReference>
<feature type="binding site" evidence="5">
    <location>
        <begin position="199"/>
        <end position="202"/>
    </location>
    <ligand>
        <name>substrate</name>
    </ligand>
</feature>
<dbReference type="Gene3D" id="3.40.50.150">
    <property type="entry name" value="Vaccinia Virus protein VP39"/>
    <property type="match status" value="1"/>
</dbReference>
<evidence type="ECO:0000256" key="5">
    <source>
        <dbReference type="HAMAP-Rule" id="MF_02126"/>
    </source>
</evidence>
<gene>
    <name evidence="5" type="primary">prmC</name>
    <name evidence="8" type="ORF">CCR82_07575</name>
</gene>
<dbReference type="Pfam" id="PF05175">
    <property type="entry name" value="MTS"/>
    <property type="match status" value="1"/>
</dbReference>
<dbReference type="GO" id="GO:0032259">
    <property type="term" value="P:methylation"/>
    <property type="evidence" value="ECO:0007669"/>
    <property type="project" value="UniProtKB-KW"/>
</dbReference>
<feature type="binding site" evidence="5">
    <location>
        <position position="156"/>
    </location>
    <ligand>
        <name>S-adenosyl-L-methionine</name>
        <dbReference type="ChEBI" id="CHEBI:59789"/>
    </ligand>
</feature>
<keyword evidence="2 5" id="KW-0808">Transferase</keyword>